<dbReference type="RefSeq" id="WP_019431558.1">
    <property type="nucleotide sequence ID" value="NZ_FPAB01000001.1"/>
</dbReference>
<feature type="region of interest" description="Disordered" evidence="1">
    <location>
        <begin position="168"/>
        <end position="187"/>
    </location>
</feature>
<keyword evidence="3" id="KW-1185">Reference proteome</keyword>
<organism evidence="2 3">
    <name type="scientific">Streptomyces harbinensis</name>
    <dbReference type="NCBI Taxonomy" id="1176198"/>
    <lineage>
        <taxon>Bacteria</taxon>
        <taxon>Bacillati</taxon>
        <taxon>Actinomycetota</taxon>
        <taxon>Actinomycetes</taxon>
        <taxon>Kitasatosporales</taxon>
        <taxon>Streptomycetaceae</taxon>
        <taxon>Streptomyces</taxon>
    </lineage>
</organism>
<protein>
    <recommendedName>
        <fullName evidence="4">DNA-directed RNA polymerase specialized sigma subunit, sigma24 family</fullName>
    </recommendedName>
</protein>
<gene>
    <name evidence="2" type="ORF">SAMN05444716_10114</name>
</gene>
<dbReference type="EMBL" id="FPAB01000001">
    <property type="protein sequence ID" value="SFS31110.1"/>
    <property type="molecule type" value="Genomic_DNA"/>
</dbReference>
<evidence type="ECO:0000313" key="3">
    <source>
        <dbReference type="Proteomes" id="UP000198873"/>
    </source>
</evidence>
<dbReference type="AlphaFoldDB" id="A0A1I6NT92"/>
<proteinExistence type="predicted"/>
<dbReference type="STRING" id="1176198.SAMN05444716_10114"/>
<sequence length="215" mass="23097">METLTSAPGRRRTPVRWWNPPGTPEAAFAALYETYAAGLTRQAFLLCGGDARFAARAVERGFQRCWEEWPAVAADDDPPARVRAAVYGYALSPWHRLRPWGRPRPLLPALLALPPHRRGTVVLHDCAGVGLARTAAETEATEPAALARLLAARAALPAGMPPLPALAAAAPSRTRRPDAVRRAGERSTARRTRACLLLTAATLTAMTASVLSALR</sequence>
<evidence type="ECO:0000256" key="1">
    <source>
        <dbReference type="SAM" id="MobiDB-lite"/>
    </source>
</evidence>
<name>A0A1I6NT92_9ACTN</name>
<dbReference type="Proteomes" id="UP000198873">
    <property type="component" value="Unassembled WGS sequence"/>
</dbReference>
<reference evidence="3" key="1">
    <citation type="submission" date="2016-10" db="EMBL/GenBank/DDBJ databases">
        <authorList>
            <person name="Varghese N."/>
            <person name="Submissions S."/>
        </authorList>
    </citation>
    <scope>NUCLEOTIDE SEQUENCE [LARGE SCALE GENOMIC DNA]</scope>
    <source>
        <strain evidence="3">CGMCC 4.7047</strain>
    </source>
</reference>
<feature type="compositionally biased region" description="Basic and acidic residues" evidence="1">
    <location>
        <begin position="175"/>
        <end position="187"/>
    </location>
</feature>
<evidence type="ECO:0008006" key="4">
    <source>
        <dbReference type="Google" id="ProtNLM"/>
    </source>
</evidence>
<accession>A0A1I6NT92</accession>
<evidence type="ECO:0000313" key="2">
    <source>
        <dbReference type="EMBL" id="SFS31110.1"/>
    </source>
</evidence>